<organism evidence="3 4">
    <name type="scientific">Clathrus columnatus</name>
    <dbReference type="NCBI Taxonomy" id="1419009"/>
    <lineage>
        <taxon>Eukaryota</taxon>
        <taxon>Fungi</taxon>
        <taxon>Dikarya</taxon>
        <taxon>Basidiomycota</taxon>
        <taxon>Agaricomycotina</taxon>
        <taxon>Agaricomycetes</taxon>
        <taxon>Phallomycetidae</taxon>
        <taxon>Phallales</taxon>
        <taxon>Clathraceae</taxon>
        <taxon>Clathrus</taxon>
    </lineage>
</organism>
<dbReference type="EMBL" id="BPWL01000002">
    <property type="protein sequence ID" value="GJJ07054.1"/>
    <property type="molecule type" value="Genomic_DNA"/>
</dbReference>
<feature type="region of interest" description="Disordered" evidence="2">
    <location>
        <begin position="360"/>
        <end position="422"/>
    </location>
</feature>
<reference evidence="3" key="1">
    <citation type="submission" date="2021-10" db="EMBL/GenBank/DDBJ databases">
        <title>De novo Genome Assembly of Clathrus columnatus (Basidiomycota, Fungi) Using Illumina and Nanopore Sequence Data.</title>
        <authorList>
            <person name="Ogiso-Tanaka E."/>
            <person name="Itagaki H."/>
            <person name="Hosoya T."/>
            <person name="Hosaka K."/>
        </authorList>
    </citation>
    <scope>NUCLEOTIDE SEQUENCE</scope>
    <source>
        <strain evidence="3">MO-923</strain>
    </source>
</reference>
<feature type="region of interest" description="Disordered" evidence="2">
    <location>
        <begin position="558"/>
        <end position="590"/>
    </location>
</feature>
<evidence type="ECO:0000313" key="3">
    <source>
        <dbReference type="EMBL" id="GJJ07054.1"/>
    </source>
</evidence>
<comment type="caution">
    <text evidence="3">The sequence shown here is derived from an EMBL/GenBank/DDBJ whole genome shotgun (WGS) entry which is preliminary data.</text>
</comment>
<feature type="region of interest" description="Disordered" evidence="2">
    <location>
        <begin position="751"/>
        <end position="770"/>
    </location>
</feature>
<evidence type="ECO:0000256" key="1">
    <source>
        <dbReference type="SAM" id="Coils"/>
    </source>
</evidence>
<feature type="compositionally biased region" description="Low complexity" evidence="2">
    <location>
        <begin position="360"/>
        <end position="370"/>
    </location>
</feature>
<gene>
    <name evidence="3" type="ORF">Clacol_001253</name>
</gene>
<feature type="compositionally biased region" description="Basic and acidic residues" evidence="2">
    <location>
        <begin position="752"/>
        <end position="767"/>
    </location>
</feature>
<feature type="region of interest" description="Disordered" evidence="2">
    <location>
        <begin position="332"/>
        <end position="351"/>
    </location>
</feature>
<feature type="region of interest" description="Disordered" evidence="2">
    <location>
        <begin position="678"/>
        <end position="708"/>
    </location>
</feature>
<feature type="compositionally biased region" description="Polar residues" evidence="2">
    <location>
        <begin position="816"/>
        <end position="827"/>
    </location>
</feature>
<evidence type="ECO:0000313" key="4">
    <source>
        <dbReference type="Proteomes" id="UP001050691"/>
    </source>
</evidence>
<dbReference type="AlphaFoldDB" id="A0AAV5A182"/>
<feature type="coiled-coil region" evidence="1">
    <location>
        <begin position="273"/>
        <end position="307"/>
    </location>
</feature>
<sequence length="894" mass="98067">MSEFRTNPPKSIDDLTAALQNFAGTRSSSPDLALLECCCQNLDCTHLNVWRNVKAKLESRLVLSAEVGQALLQRYEAFVKRQDAGLSRQASTTTLDTPTFESSQEHIEYLMRKVDALTEENSIMESRIQELLIKTELSDAANRALQQELHETRTTINKLSVQHSKSVEWEMQLSQVTQERDDMREERDAAMGRARLAEIRAKNNADSAGKLQREMSTLKDELVASRASRNDFSQAVLQEAKSRVETLRRSLNVSDPFAHAQTARILESLVADNAALKKDVTELTMLLDEARDELQESREKWDEETRVNNLDDTLDFGMRYPRDKSVQTDSLLLSSNSNHPSHHPTFALPSPRPSVLVVESIGSSHSDTSSINQTDKERLTNGTGLFNDHKQDHVAPGTKSVPSSTTQLSIQPPANNFSAQDPQPITVLTNTLSTILTRLIQTDAKTLTLRLRRQTALSGTADPRSVSQTTIKGILNDIATLKLGRDSGLKWTIARAEVKAILRLFKDILELACSMRETLNEVTFEPTIANRLKREAFGADSDVSAGGSNGWIQKLFGPTATGSSSTHGSSSFSTSNAELRHPTPQRPSAKLAPAIAASAMTVNVLGPDARHGLVSADDILRASSPPALRPAISIGAANGTTVPLHAPAPRNISLMGIFAGAPMSASTAAEDKWVVLPRSKPESDMNTGRDKGVEPTKEKEKKDPDRLRQLRGAFSNISLSRSTTLAPGKVRGRKPLLSSHVDERNTVLYPTVDKDGHATPTDFREPLLQRTLRSRGLSDSSIRTTFLKEESQVSSSSHEDTNDEEEDTVLNEGRQRSTSIYLSPTSISMTPTPASSFTASPPRGIPRPSSARPGLMRNFLASSWVESSVLGSMRDDNLHHAKLATRRAVEGTDF</sequence>
<feature type="compositionally biased region" description="Low complexity" evidence="2">
    <location>
        <begin position="828"/>
        <end position="842"/>
    </location>
</feature>
<feature type="region of interest" description="Disordered" evidence="2">
    <location>
        <begin position="783"/>
        <end position="851"/>
    </location>
</feature>
<name>A0AAV5A182_9AGAM</name>
<accession>A0AAV5A182</accession>
<keyword evidence="4" id="KW-1185">Reference proteome</keyword>
<feature type="coiled-coil region" evidence="1">
    <location>
        <begin position="114"/>
        <end position="193"/>
    </location>
</feature>
<protein>
    <submittedName>
        <fullName evidence="3">Uncharacterized protein</fullName>
    </submittedName>
</protein>
<keyword evidence="1" id="KW-0175">Coiled coil</keyword>
<evidence type="ECO:0000256" key="2">
    <source>
        <dbReference type="SAM" id="MobiDB-lite"/>
    </source>
</evidence>
<proteinExistence type="predicted"/>
<feature type="compositionally biased region" description="Low complexity" evidence="2">
    <location>
        <begin position="558"/>
        <end position="575"/>
    </location>
</feature>
<feature type="compositionally biased region" description="Polar residues" evidence="2">
    <location>
        <begin position="400"/>
        <end position="422"/>
    </location>
</feature>
<dbReference type="Proteomes" id="UP001050691">
    <property type="component" value="Unassembled WGS sequence"/>
</dbReference>